<sequence>MESKQKIASYLARFFPGYELAEQDDIFSLGFVSSMFALQLVNFLEHEFGIEIDNEDLELDNFRTIHAMCAFIERKKAPQPAPVE</sequence>
<protein>
    <submittedName>
        <fullName evidence="2">Acyl carrier protein</fullName>
    </submittedName>
</protein>
<gene>
    <name evidence="2" type="ORF">LVJ94_19630</name>
</gene>
<dbReference type="Gene3D" id="1.10.1200.10">
    <property type="entry name" value="ACP-like"/>
    <property type="match status" value="1"/>
</dbReference>
<dbReference type="Proteomes" id="UP001374803">
    <property type="component" value="Chromosome"/>
</dbReference>
<dbReference type="RefSeq" id="WP_394839102.1">
    <property type="nucleotide sequence ID" value="NZ_CP089929.1"/>
</dbReference>
<evidence type="ECO:0000313" key="2">
    <source>
        <dbReference type="EMBL" id="WXB09430.1"/>
    </source>
</evidence>
<accession>A0ABZ2LGB7</accession>
<keyword evidence="3" id="KW-1185">Reference proteome</keyword>
<reference evidence="2" key="1">
    <citation type="submission" date="2021-12" db="EMBL/GenBank/DDBJ databases">
        <title>Discovery of the Pendulisporaceae a myxobacterial family with distinct sporulation behavior and unique specialized metabolism.</title>
        <authorList>
            <person name="Garcia R."/>
            <person name="Popoff A."/>
            <person name="Bader C.D."/>
            <person name="Loehr J."/>
            <person name="Walesch S."/>
            <person name="Walt C."/>
            <person name="Boldt J."/>
            <person name="Bunk B."/>
            <person name="Haeckl F.J.F.P.J."/>
            <person name="Gunesch A.P."/>
            <person name="Birkelbach J."/>
            <person name="Nuebel U."/>
            <person name="Pietschmann T."/>
            <person name="Bach T."/>
            <person name="Mueller R."/>
        </authorList>
    </citation>
    <scope>NUCLEOTIDE SEQUENCE</scope>
    <source>
        <strain evidence="2">MSr11367</strain>
    </source>
</reference>
<dbReference type="SUPFAM" id="SSF47336">
    <property type="entry name" value="ACP-like"/>
    <property type="match status" value="1"/>
</dbReference>
<name>A0ABZ2LGB7_9BACT</name>
<dbReference type="InterPro" id="IPR036736">
    <property type="entry name" value="ACP-like_sf"/>
</dbReference>
<dbReference type="PROSITE" id="PS50075">
    <property type="entry name" value="CARRIER"/>
    <property type="match status" value="1"/>
</dbReference>
<organism evidence="2 3">
    <name type="scientific">Pendulispora rubella</name>
    <dbReference type="NCBI Taxonomy" id="2741070"/>
    <lineage>
        <taxon>Bacteria</taxon>
        <taxon>Pseudomonadati</taxon>
        <taxon>Myxococcota</taxon>
        <taxon>Myxococcia</taxon>
        <taxon>Myxococcales</taxon>
        <taxon>Sorangiineae</taxon>
        <taxon>Pendulisporaceae</taxon>
        <taxon>Pendulispora</taxon>
    </lineage>
</organism>
<proteinExistence type="predicted"/>
<evidence type="ECO:0000259" key="1">
    <source>
        <dbReference type="PROSITE" id="PS50075"/>
    </source>
</evidence>
<dbReference type="Pfam" id="PF00550">
    <property type="entry name" value="PP-binding"/>
    <property type="match status" value="1"/>
</dbReference>
<dbReference type="EMBL" id="CP089983">
    <property type="protein sequence ID" value="WXB09430.1"/>
    <property type="molecule type" value="Genomic_DNA"/>
</dbReference>
<dbReference type="InterPro" id="IPR009081">
    <property type="entry name" value="PP-bd_ACP"/>
</dbReference>
<evidence type="ECO:0000313" key="3">
    <source>
        <dbReference type="Proteomes" id="UP001374803"/>
    </source>
</evidence>
<feature type="domain" description="Carrier" evidence="1">
    <location>
        <begin position="1"/>
        <end position="76"/>
    </location>
</feature>